<evidence type="ECO:0000259" key="3">
    <source>
        <dbReference type="Pfam" id="PF07680"/>
    </source>
</evidence>
<dbReference type="Proteomes" id="UP001430149">
    <property type="component" value="Unassembled WGS sequence"/>
</dbReference>
<evidence type="ECO:0000313" key="5">
    <source>
        <dbReference type="Proteomes" id="UP001430149"/>
    </source>
</evidence>
<organism evidence="4 5">
    <name type="scientific">Dyella flava</name>
    <dbReference type="NCBI Taxonomy" id="1920170"/>
    <lineage>
        <taxon>Bacteria</taxon>
        <taxon>Pseudomonadati</taxon>
        <taxon>Pseudomonadota</taxon>
        <taxon>Gammaproteobacteria</taxon>
        <taxon>Lysobacterales</taxon>
        <taxon>Rhodanobacteraceae</taxon>
        <taxon>Dyella</taxon>
    </lineage>
</organism>
<evidence type="ECO:0000259" key="2">
    <source>
        <dbReference type="Pfam" id="PF04173"/>
    </source>
</evidence>
<feature type="domain" description="Thiosulphate:quinone oxidoreductase small subunit DoxA" evidence="3">
    <location>
        <begin position="218"/>
        <end position="352"/>
    </location>
</feature>
<gene>
    <name evidence="4" type="ORF">ISP19_04185</name>
</gene>
<sequence>MNTSLTIKQNAGFQQAWRLAAIALVAVRFVQGWIYWGGGSRRFFYAPSKLNPHAPHWMAYKFQTAMPGALFGMDHVVSWLLQHFVWLYTGVIVFSAVELLAGLMLITGTLTRLAAASTIGLSFVLMLLFGWQGATCIDEWTMAACNFGMGVTLLLAGGGAWSVDSWLARTRPRLAEADWFKWLGGDAPLPISERAFTKLSGILLAVSVIFIVGTYSYFRGSVYTPFHGGPVSPTAHHWSLSEGQLTSQGAVTFKAYVDAGTPEAPSNVVRATLSNSDGAVAKTWTAEQLAKLPKQAFHNNYDYQKIHTGPFGLVGPIGSMATVALPADVNATTLVPGRYTLQLTSVNGRSWTLPLTLQ</sequence>
<reference evidence="4" key="1">
    <citation type="submission" date="2020-10" db="EMBL/GenBank/DDBJ databases">
        <title>Phylogeny of dyella-like bacteria.</title>
        <authorList>
            <person name="Fu J."/>
        </authorList>
    </citation>
    <scope>NUCLEOTIDE SEQUENCE</scope>
    <source>
        <strain evidence="4">DHOC52</strain>
    </source>
</reference>
<feature type="transmembrane region" description="Helical" evidence="1">
    <location>
        <begin position="140"/>
        <end position="163"/>
    </location>
</feature>
<dbReference type="Pfam" id="PF04173">
    <property type="entry name" value="DoxD"/>
    <property type="match status" value="1"/>
</dbReference>
<accession>A0ABS2JZY9</accession>
<feature type="transmembrane region" description="Helical" evidence="1">
    <location>
        <begin position="199"/>
        <end position="218"/>
    </location>
</feature>
<dbReference type="RefSeq" id="WP_204680100.1">
    <property type="nucleotide sequence ID" value="NZ_BSNR01000003.1"/>
</dbReference>
<evidence type="ECO:0000256" key="1">
    <source>
        <dbReference type="SAM" id="Phobius"/>
    </source>
</evidence>
<feature type="transmembrane region" description="Helical" evidence="1">
    <location>
        <begin position="16"/>
        <end position="36"/>
    </location>
</feature>
<dbReference type="InterPro" id="IPR017192">
    <property type="entry name" value="ThioSO4-Q_OxRdtase_DoxA/D"/>
</dbReference>
<evidence type="ECO:0000313" key="4">
    <source>
        <dbReference type="EMBL" id="MBM7124567.1"/>
    </source>
</evidence>
<feature type="domain" description="TQO small subunit DoxD" evidence="2">
    <location>
        <begin position="26"/>
        <end position="171"/>
    </location>
</feature>
<keyword evidence="5" id="KW-1185">Reference proteome</keyword>
<comment type="caution">
    <text evidence="4">The sequence shown here is derived from an EMBL/GenBank/DDBJ whole genome shotgun (WGS) entry which is preliminary data.</text>
</comment>
<name>A0ABS2JZY9_9GAMM</name>
<feature type="transmembrane region" description="Helical" evidence="1">
    <location>
        <begin position="85"/>
        <end position="106"/>
    </location>
</feature>
<proteinExistence type="predicted"/>
<keyword evidence="1" id="KW-0472">Membrane</keyword>
<dbReference type="InterPro" id="IPR007301">
    <property type="entry name" value="DoxD"/>
</dbReference>
<keyword evidence="1" id="KW-1133">Transmembrane helix</keyword>
<dbReference type="PIRSF" id="PIRSF037390">
    <property type="entry name" value="Thiosulph_Quin_oxidored_DoxA-D"/>
    <property type="match status" value="1"/>
</dbReference>
<dbReference type="InterPro" id="IPR011636">
    <property type="entry name" value="DoxA"/>
</dbReference>
<feature type="transmembrane region" description="Helical" evidence="1">
    <location>
        <begin position="113"/>
        <end position="134"/>
    </location>
</feature>
<keyword evidence="1" id="KW-0812">Transmembrane</keyword>
<dbReference type="EMBL" id="JADIKE010000028">
    <property type="protein sequence ID" value="MBM7124567.1"/>
    <property type="molecule type" value="Genomic_DNA"/>
</dbReference>
<dbReference type="Pfam" id="PF07680">
    <property type="entry name" value="DoxA"/>
    <property type="match status" value="1"/>
</dbReference>
<protein>
    <submittedName>
        <fullName evidence="4">Quinol oxidase</fullName>
    </submittedName>
</protein>